<dbReference type="Proteomes" id="UP001202550">
    <property type="component" value="Unassembled WGS sequence"/>
</dbReference>
<gene>
    <name evidence="2" type="ORF">M3N55_05510</name>
</gene>
<dbReference type="EMBL" id="JALZWP010000004">
    <property type="protein sequence ID" value="MCL1628182.1"/>
    <property type="molecule type" value="Genomic_DNA"/>
</dbReference>
<reference evidence="2 3" key="1">
    <citation type="submission" date="2022-05" db="EMBL/GenBank/DDBJ databases">
        <title>Seasonal and diel survey of microbial diversity of the Tyrrhenian coast.</title>
        <authorList>
            <person name="Gattoni G."/>
            <person name="Corral P."/>
        </authorList>
    </citation>
    <scope>NUCLEOTIDE SEQUENCE [LARGE SCALE GENOMIC DNA]</scope>
    <source>
        <strain evidence="2 3">V10</strain>
    </source>
</reference>
<keyword evidence="3" id="KW-1185">Reference proteome</keyword>
<proteinExistence type="predicted"/>
<dbReference type="Gene3D" id="2.40.50.90">
    <property type="match status" value="1"/>
</dbReference>
<sequence length="145" mass="15571">MRLFAALATSVVVACTAPETPSAPATGRSTFEQSGCRISRVVDGDTITITCPDTARRNVRLTGFDTPETYKPQCAGEERLGQAATLHLRRLIAQASMVDLRTSGTDRYGRLLGRLALDGVDVARAMIAEGLAVPYSGGKRRNWCV</sequence>
<dbReference type="SUPFAM" id="SSF50199">
    <property type="entry name" value="Staphylococcal nuclease"/>
    <property type="match status" value="1"/>
</dbReference>
<comment type="caution">
    <text evidence="2">The sequence shown here is derived from an EMBL/GenBank/DDBJ whole genome shotgun (WGS) entry which is preliminary data.</text>
</comment>
<evidence type="ECO:0000313" key="2">
    <source>
        <dbReference type="EMBL" id="MCL1628182.1"/>
    </source>
</evidence>
<feature type="domain" description="TNase-like" evidence="1">
    <location>
        <begin position="32"/>
        <end position="145"/>
    </location>
</feature>
<accession>A0ABT0LZZ6</accession>
<evidence type="ECO:0000259" key="1">
    <source>
        <dbReference type="PROSITE" id="PS50830"/>
    </source>
</evidence>
<name>A0ABT0LZZ6_9RHOB</name>
<dbReference type="PROSITE" id="PS51257">
    <property type="entry name" value="PROKAR_LIPOPROTEIN"/>
    <property type="match status" value="1"/>
</dbReference>
<dbReference type="SMART" id="SM00318">
    <property type="entry name" value="SNc"/>
    <property type="match status" value="1"/>
</dbReference>
<dbReference type="RefSeq" id="WP_249057211.1">
    <property type="nucleotide sequence ID" value="NZ_JALZWP010000004.1"/>
</dbReference>
<evidence type="ECO:0000313" key="3">
    <source>
        <dbReference type="Proteomes" id="UP001202550"/>
    </source>
</evidence>
<protein>
    <submittedName>
        <fullName evidence="2">Thermonuclease family protein</fullName>
    </submittedName>
</protein>
<dbReference type="Pfam" id="PF00565">
    <property type="entry name" value="SNase"/>
    <property type="match status" value="1"/>
</dbReference>
<dbReference type="InterPro" id="IPR035437">
    <property type="entry name" value="SNase_OB-fold_sf"/>
</dbReference>
<dbReference type="InterPro" id="IPR016071">
    <property type="entry name" value="Staphylococal_nuclease_OB-fold"/>
</dbReference>
<dbReference type="PROSITE" id="PS50830">
    <property type="entry name" value="TNASE_3"/>
    <property type="match status" value="1"/>
</dbReference>
<organism evidence="2 3">
    <name type="scientific">Roseinatronobacter domitianus</name>
    <dbReference type="NCBI Taxonomy" id="2940293"/>
    <lineage>
        <taxon>Bacteria</taxon>
        <taxon>Pseudomonadati</taxon>
        <taxon>Pseudomonadota</taxon>
        <taxon>Alphaproteobacteria</taxon>
        <taxon>Rhodobacterales</taxon>
        <taxon>Paracoccaceae</taxon>
        <taxon>Roseinatronobacter</taxon>
    </lineage>
</organism>